<dbReference type="NCBIfam" id="TIGR04493">
    <property type="entry name" value="microcomp_PduM"/>
    <property type="match status" value="1"/>
</dbReference>
<comment type="caution">
    <text evidence="2">The sequence shown here is derived from an EMBL/GenBank/DDBJ whole genome shotgun (WGS) entry which is preliminary data.</text>
</comment>
<evidence type="ECO:0000313" key="1">
    <source>
        <dbReference type="EMBL" id="MDV2621320.1"/>
    </source>
</evidence>
<dbReference type="Proteomes" id="UP001280897">
    <property type="component" value="Unassembled WGS sequence"/>
</dbReference>
<evidence type="ECO:0000313" key="3">
    <source>
        <dbReference type="Proteomes" id="UP001280415"/>
    </source>
</evidence>
<dbReference type="Pfam" id="PF15953">
    <property type="entry name" value="PDU_like"/>
    <property type="match status" value="1"/>
</dbReference>
<dbReference type="GO" id="GO:0005198">
    <property type="term" value="F:structural molecule activity"/>
    <property type="evidence" value="ECO:0007669"/>
    <property type="project" value="InterPro"/>
</dbReference>
<dbReference type="EMBL" id="JAWJAV010000003">
    <property type="protein sequence ID" value="MDV2621320.1"/>
    <property type="molecule type" value="Genomic_DNA"/>
</dbReference>
<reference evidence="2" key="1">
    <citation type="journal article" date="2023" name="PeerJ">
        <title>Selection and evaluation of lactic acid bacteria from chicken feces in Thailand as potential probiotics.</title>
        <authorList>
            <person name="Khurajog B."/>
            <person name="Disastra Y."/>
            <person name="Lawwyne L.D."/>
            <person name="Sirichokchatchawan W."/>
            <person name="Niyomtham W."/>
            <person name="Yindee J."/>
            <person name="Hampson D.J."/>
            <person name="Prapasarakul N."/>
        </authorList>
    </citation>
    <scope>NUCLEOTIDE SEQUENCE</scope>
    <source>
        <strain evidence="2">BF14</strain>
        <strain evidence="1">BF9</strain>
    </source>
</reference>
<accession>A0AAN5Y9E5</accession>
<protein>
    <submittedName>
        <fullName evidence="2">PduM family microcompartment protein</fullName>
    </submittedName>
</protein>
<dbReference type="InterPro" id="IPR030992">
    <property type="entry name" value="PduM"/>
</dbReference>
<reference evidence="2" key="2">
    <citation type="submission" date="2023-10" db="EMBL/GenBank/DDBJ databases">
        <authorList>
            <person name="Khurajog B."/>
        </authorList>
    </citation>
    <scope>NUCLEOTIDE SEQUENCE</scope>
    <source>
        <strain evidence="2">BF14</strain>
        <strain evidence="1">BF9</strain>
    </source>
</reference>
<dbReference type="EMBL" id="JAWJAX010000007">
    <property type="protein sequence ID" value="MDV2911537.1"/>
    <property type="molecule type" value="Genomic_DNA"/>
</dbReference>
<dbReference type="AlphaFoldDB" id="A0AAN5Y9E5"/>
<gene>
    <name evidence="2" type="primary">pduM</name>
    <name evidence="1" type="ORF">R0G89_06185</name>
    <name evidence="2" type="ORF">R0H03_06645</name>
</gene>
<dbReference type="Proteomes" id="UP001280415">
    <property type="component" value="Unassembled WGS sequence"/>
</dbReference>
<proteinExistence type="predicted"/>
<organism evidence="2 3">
    <name type="scientific">Pediococcus acidilactici</name>
    <dbReference type="NCBI Taxonomy" id="1254"/>
    <lineage>
        <taxon>Bacteria</taxon>
        <taxon>Bacillati</taxon>
        <taxon>Bacillota</taxon>
        <taxon>Bacilli</taxon>
        <taxon>Lactobacillales</taxon>
        <taxon>Lactobacillaceae</taxon>
        <taxon>Pediococcus</taxon>
        <taxon>Pediococcus acidilactici group</taxon>
    </lineage>
</organism>
<evidence type="ECO:0000313" key="2">
    <source>
        <dbReference type="EMBL" id="MDV2911537.1"/>
    </source>
</evidence>
<dbReference type="RefSeq" id="WP_002830148.1">
    <property type="nucleotide sequence ID" value="NZ_CAKMBA010000002.1"/>
</dbReference>
<dbReference type="KEGG" id="paci:A4V11_08130"/>
<dbReference type="GeneID" id="57365130"/>
<sequence>MDPIVAQVIEKLKQRNAQSAEITYSKSNDVPSTGIFVDNANLVLKQVSIELIADLFHLDQSNRWVTWILQGLDYDVNFQLNVSYHALNFIPLVMIRDWPIMFVVNGEHPVYAFYPTIITREMLAGIPDKAVVVVTNVQNITAGAEEISSQKDLKIQVRTDENCIWQKL</sequence>
<name>A0AAN5Y9E5_PEDAC</name>